<gene>
    <name evidence="10" type="ORF">C7444_11165</name>
</gene>
<feature type="repeat" description="TPR" evidence="8">
    <location>
        <begin position="754"/>
        <end position="787"/>
    </location>
</feature>
<dbReference type="AlphaFoldDB" id="A0A318GYP2"/>
<feature type="repeat" description="TPR" evidence="8">
    <location>
        <begin position="117"/>
        <end position="150"/>
    </location>
</feature>
<dbReference type="Pfam" id="PF13432">
    <property type="entry name" value="TPR_16"/>
    <property type="match status" value="2"/>
</dbReference>
<feature type="repeat" description="TPR" evidence="8">
    <location>
        <begin position="83"/>
        <end position="116"/>
    </location>
</feature>
<evidence type="ECO:0000256" key="4">
    <source>
        <dbReference type="ARBA" id="ARBA00022676"/>
    </source>
</evidence>
<dbReference type="InterPro" id="IPR003107">
    <property type="entry name" value="HAT"/>
</dbReference>
<evidence type="ECO:0000313" key="10">
    <source>
        <dbReference type="EMBL" id="PXW94981.1"/>
    </source>
</evidence>
<keyword evidence="7 8" id="KW-0802">TPR repeat</keyword>
<dbReference type="InterPro" id="IPR029489">
    <property type="entry name" value="OGT/SEC/SPY_C"/>
</dbReference>
<dbReference type="SUPFAM" id="SSF48452">
    <property type="entry name" value="TPR-like"/>
    <property type="match status" value="3"/>
</dbReference>
<keyword evidence="6" id="KW-0677">Repeat</keyword>
<dbReference type="Pfam" id="PF13844">
    <property type="entry name" value="Glyco_transf_41"/>
    <property type="match status" value="2"/>
</dbReference>
<organism evidence="10 11">
    <name type="scientific">Sphaerotilus hippei</name>
    <dbReference type="NCBI Taxonomy" id="744406"/>
    <lineage>
        <taxon>Bacteria</taxon>
        <taxon>Pseudomonadati</taxon>
        <taxon>Pseudomonadota</taxon>
        <taxon>Betaproteobacteria</taxon>
        <taxon>Burkholderiales</taxon>
        <taxon>Sphaerotilaceae</taxon>
        <taxon>Sphaerotilus</taxon>
    </lineage>
</organism>
<evidence type="ECO:0000313" key="11">
    <source>
        <dbReference type="Proteomes" id="UP000247811"/>
    </source>
</evidence>
<feature type="domain" description="O-GlcNAc transferase C-terminal" evidence="9">
    <location>
        <begin position="859"/>
        <end position="1035"/>
    </location>
</feature>
<evidence type="ECO:0000256" key="8">
    <source>
        <dbReference type="PROSITE-ProRule" id="PRU00339"/>
    </source>
</evidence>
<sequence>MPETEPRTVAPTADDGPPLERAFALYQAQQFEAALPLARRAVELLPRRADAWTLLGILEKRHERLDAAEAAYRQALSLQPDYPDAWNNLGNLLRDRLQRDEALAAYRRAVELNPNGAEPTHNWAVALEHFGEWDAALAAFSRTVELDPGHVDGHWNRALALLLHGRHAEGFRDYEWRFTRRQPEPRVCAEPLWDGAPLQGRTILIWAEQGFGDALQCLRFVPEVVRRGGRVVLEVLQPMMALAERIPGVAAVTPRGGVLSPQAGTIDCHVALMSLPAVLQQHPGVPANAITAERFTLPRLAPSVHTPPERLHAWRERLLAHGWQPGTELAVGWVWAGNPNVRNDAWRSPRLDALAGLLEVEGVRWFALQKGPGRQDLDGRTMPACWVDLDAQIDDFADTAAVIAQLDLVITSDTSVAHLAGCLGKPVWVTLPWQRDWRYGMDATRSDWYPSMRLFRQPQRGDWPAVEQAVAAALHEQVRQRAGHTPVPLPPLDAQTRLVQAFEAFAAGQLETARSGCTDVLIGEPGRPDAWALLGAIHRRLGDADLAAEAYQRAIDVGPGFADAWRNLGLLRKAQGHHEEALRLLDAALSHAPLDRQAHSQRSDVLRLLGRHDEALLAADDTLLLEPHALEALIHRGNALVALGRLDEAVATYRAGLQHHPAALDLHYNLGIALQRAERPAEAEPHFEHVLSTTRQGVDLWNLARRPQGVPADATVHLHLRASYSLGLCLQTRGDLPAAAAEYRRLLTLDRQHFASRFNLAAIYLALGQHERALTEYEVCLDLQPGHVGVQLDVVHLRQQLCDWDRLPDAESQRALARACAEPPAGLDPPSPFALLSLPCALTDAELAPAARAHALHLMHKAGGPFAPPPARARAPGQRLRLAYASADFHNHATMHLMRGVFERHDRARFHISLYSWGPDDGSHYREQLLDNVDRFVDVAGWNESRIAERIRADDIDVLIDLKGYTRDSRPGVFVRRPAPLQLTWLGYPGAAGAPWFDAVIGDAVVTPESVAGAYVEPIARLPHSYQCTDHQQAIARTGLTRTACGLPEHATVIACFCTHYKLDPDTFALWMRLLKAVPTAWLWLIDGPALVRERLRAAATAAGVDARRLVFAPVWAKDRHLERLQLADLFLDTRVYNGHTTVSDALWAGVPVITRQGQAFAARVGASLLQAAGLPQGITRSDSDYEALALQLLRDRDLRQRWRDQLASRQRSAPLWNTAGFVRDLEALVTDLWQQRLEPNHAPELATP</sequence>
<dbReference type="Gene3D" id="3.40.50.11380">
    <property type="match status" value="1"/>
</dbReference>
<protein>
    <recommendedName>
        <fullName evidence="3">protein O-GlcNAc transferase</fullName>
        <ecNumber evidence="3">2.4.1.255</ecNumber>
    </recommendedName>
</protein>
<evidence type="ECO:0000256" key="5">
    <source>
        <dbReference type="ARBA" id="ARBA00022679"/>
    </source>
</evidence>
<evidence type="ECO:0000259" key="9">
    <source>
        <dbReference type="Pfam" id="PF13844"/>
    </source>
</evidence>
<feature type="repeat" description="TPR" evidence="8">
    <location>
        <begin position="528"/>
        <end position="561"/>
    </location>
</feature>
<dbReference type="SUPFAM" id="SSF53756">
    <property type="entry name" value="UDP-Glycosyltransferase/glycogen phosphorylase"/>
    <property type="match status" value="2"/>
</dbReference>
<name>A0A318GYP2_9BURK</name>
<dbReference type="Gene3D" id="1.25.40.10">
    <property type="entry name" value="Tetratricopeptide repeat domain"/>
    <property type="match status" value="5"/>
</dbReference>
<proteinExistence type="inferred from homology"/>
<dbReference type="PANTHER" id="PTHR44998">
    <property type="match status" value="1"/>
</dbReference>
<evidence type="ECO:0000256" key="3">
    <source>
        <dbReference type="ARBA" id="ARBA00011970"/>
    </source>
</evidence>
<keyword evidence="11" id="KW-1185">Reference proteome</keyword>
<dbReference type="Gene3D" id="3.40.50.2000">
    <property type="entry name" value="Glycogen Phosphorylase B"/>
    <property type="match status" value="2"/>
</dbReference>
<dbReference type="InterPro" id="IPR019734">
    <property type="entry name" value="TPR_rpt"/>
</dbReference>
<dbReference type="EMBL" id="QJJS01000011">
    <property type="protein sequence ID" value="PXW94981.1"/>
    <property type="molecule type" value="Genomic_DNA"/>
</dbReference>
<dbReference type="UniPathway" id="UPA00378"/>
<dbReference type="Pfam" id="PF13181">
    <property type="entry name" value="TPR_8"/>
    <property type="match status" value="1"/>
</dbReference>
<dbReference type="GO" id="GO:0006396">
    <property type="term" value="P:RNA processing"/>
    <property type="evidence" value="ECO:0007669"/>
    <property type="project" value="InterPro"/>
</dbReference>
<comment type="pathway">
    <text evidence="1">Protein modification; protein glycosylation.</text>
</comment>
<reference evidence="10 11" key="1">
    <citation type="submission" date="2018-05" db="EMBL/GenBank/DDBJ databases">
        <title>Genomic Encyclopedia of Type Strains, Phase IV (KMG-IV): sequencing the most valuable type-strain genomes for metagenomic binning, comparative biology and taxonomic classification.</title>
        <authorList>
            <person name="Goeker M."/>
        </authorList>
    </citation>
    <scope>NUCLEOTIDE SEQUENCE [LARGE SCALE GENOMIC DNA]</scope>
    <source>
        <strain evidence="10 11">DSM 566</strain>
    </source>
</reference>
<dbReference type="EC" id="2.4.1.255" evidence="3"/>
<keyword evidence="4" id="KW-0328">Glycosyltransferase</keyword>
<dbReference type="PROSITE" id="PS50005">
    <property type="entry name" value="TPR"/>
    <property type="match status" value="7"/>
</dbReference>
<evidence type="ECO:0000256" key="6">
    <source>
        <dbReference type="ARBA" id="ARBA00022737"/>
    </source>
</evidence>
<feature type="domain" description="O-GlcNAc transferase C-terminal" evidence="9">
    <location>
        <begin position="1041"/>
        <end position="1226"/>
    </location>
</feature>
<evidence type="ECO:0000256" key="1">
    <source>
        <dbReference type="ARBA" id="ARBA00004922"/>
    </source>
</evidence>
<accession>A0A318GYP2</accession>
<dbReference type="PROSITE" id="PS50293">
    <property type="entry name" value="TPR_REGION"/>
    <property type="match status" value="1"/>
</dbReference>
<evidence type="ECO:0000256" key="7">
    <source>
        <dbReference type="ARBA" id="ARBA00022803"/>
    </source>
</evidence>
<dbReference type="SMART" id="SM00028">
    <property type="entry name" value="TPR"/>
    <property type="match status" value="10"/>
</dbReference>
<keyword evidence="5 10" id="KW-0808">Transferase</keyword>
<feature type="repeat" description="TPR" evidence="8">
    <location>
        <begin position="49"/>
        <end position="82"/>
    </location>
</feature>
<feature type="repeat" description="TPR" evidence="8">
    <location>
        <begin position="562"/>
        <end position="595"/>
    </location>
</feature>
<dbReference type="RefSeq" id="WP_110401224.1">
    <property type="nucleotide sequence ID" value="NZ_QJJS01000011.1"/>
</dbReference>
<comment type="caution">
    <text evidence="10">The sequence shown here is derived from an EMBL/GenBank/DDBJ whole genome shotgun (WGS) entry which is preliminary data.</text>
</comment>
<dbReference type="Pfam" id="PF00515">
    <property type="entry name" value="TPR_1"/>
    <property type="match status" value="1"/>
</dbReference>
<dbReference type="PANTHER" id="PTHR44998:SF1">
    <property type="entry name" value="UDP-N-ACETYLGLUCOSAMINE--PEPTIDE N-ACETYLGLUCOSAMINYLTRANSFERASE 110 KDA SUBUNIT"/>
    <property type="match status" value="1"/>
</dbReference>
<dbReference type="OrthoDB" id="101857at2"/>
<feature type="repeat" description="TPR" evidence="8">
    <location>
        <begin position="630"/>
        <end position="663"/>
    </location>
</feature>
<dbReference type="Pfam" id="PF13428">
    <property type="entry name" value="TPR_14"/>
    <property type="match status" value="1"/>
</dbReference>
<evidence type="ECO:0000256" key="2">
    <source>
        <dbReference type="ARBA" id="ARBA00005386"/>
    </source>
</evidence>
<dbReference type="Pfam" id="PF13414">
    <property type="entry name" value="TPR_11"/>
    <property type="match status" value="1"/>
</dbReference>
<dbReference type="SMART" id="SM00386">
    <property type="entry name" value="HAT"/>
    <property type="match status" value="4"/>
</dbReference>
<dbReference type="Proteomes" id="UP000247811">
    <property type="component" value="Unassembled WGS sequence"/>
</dbReference>
<comment type="similarity">
    <text evidence="2">Belongs to the glycosyltransferase 41 family. O-GlcNAc transferase subfamily.</text>
</comment>
<dbReference type="InterPro" id="IPR011990">
    <property type="entry name" value="TPR-like_helical_dom_sf"/>
</dbReference>
<dbReference type="GO" id="GO:0097363">
    <property type="term" value="F:protein O-acetylglucosaminyltransferase activity"/>
    <property type="evidence" value="ECO:0007669"/>
    <property type="project" value="UniProtKB-EC"/>
</dbReference>